<keyword evidence="3" id="KW-1185">Reference proteome</keyword>
<dbReference type="EMBL" id="JACVXA010000042">
    <property type="protein sequence ID" value="MBE3639253.1"/>
    <property type="molecule type" value="Genomic_DNA"/>
</dbReference>
<proteinExistence type="predicted"/>
<keyword evidence="2" id="KW-0223">Dioxygenase</keyword>
<evidence type="ECO:0000313" key="2">
    <source>
        <dbReference type="EMBL" id="MBE3639253.1"/>
    </source>
</evidence>
<comment type="caution">
    <text evidence="2">The sequence shown here is derived from an EMBL/GenBank/DDBJ whole genome shotgun (WGS) entry which is preliminary data.</text>
</comment>
<dbReference type="SUPFAM" id="SSF48076">
    <property type="entry name" value="LigA subunit of an aromatic-ring-opening dioxygenase LigAB"/>
    <property type="match status" value="1"/>
</dbReference>
<dbReference type="Gene3D" id="1.10.700.10">
    <property type="entry name" value="Dioxygenase LigAB, LigA subunit"/>
    <property type="match status" value="1"/>
</dbReference>
<evidence type="ECO:0000313" key="3">
    <source>
        <dbReference type="Proteomes" id="UP000609121"/>
    </source>
</evidence>
<dbReference type="Pfam" id="PF07746">
    <property type="entry name" value="LigA"/>
    <property type="match status" value="1"/>
</dbReference>
<gene>
    <name evidence="2" type="ORF">ICN82_13700</name>
</gene>
<keyword evidence="2" id="KW-0560">Oxidoreductase</keyword>
<organism evidence="2 3">
    <name type="scientific">Mangrovicoccus algicola</name>
    <dbReference type="NCBI Taxonomy" id="2771008"/>
    <lineage>
        <taxon>Bacteria</taxon>
        <taxon>Pseudomonadati</taxon>
        <taxon>Pseudomonadota</taxon>
        <taxon>Alphaproteobacteria</taxon>
        <taxon>Rhodobacterales</taxon>
        <taxon>Paracoccaceae</taxon>
        <taxon>Mangrovicoccus</taxon>
    </lineage>
</organism>
<dbReference type="Proteomes" id="UP000609121">
    <property type="component" value="Unassembled WGS sequence"/>
</dbReference>
<accession>A0A8J7D0C4</accession>
<dbReference type="InterPro" id="IPR036622">
    <property type="entry name" value="LigA_sf"/>
</dbReference>
<dbReference type="AlphaFoldDB" id="A0A8J7D0C4"/>
<protein>
    <submittedName>
        <fullName evidence="2">Extradiol ring-cleavage dioxygenase</fullName>
    </submittedName>
</protein>
<evidence type="ECO:0000259" key="1">
    <source>
        <dbReference type="Pfam" id="PF07746"/>
    </source>
</evidence>
<dbReference type="InterPro" id="IPR011986">
    <property type="entry name" value="Xdiol_dOase_LigA"/>
</dbReference>
<name>A0A8J7D0C4_9RHOB</name>
<feature type="domain" description="Extradiol ring-cleavage dioxygenase LigAB LigA subunit" evidence="1">
    <location>
        <begin position="1"/>
        <end position="83"/>
    </location>
</feature>
<reference evidence="2" key="1">
    <citation type="submission" date="2020-09" db="EMBL/GenBank/DDBJ databases">
        <title>A novel bacterium of genus Mangrovicoccus, isolated from South China Sea.</title>
        <authorList>
            <person name="Huang H."/>
            <person name="Mo K."/>
            <person name="Hu Y."/>
        </authorList>
    </citation>
    <scope>NUCLEOTIDE SEQUENCE</scope>
    <source>
        <strain evidence="2">HB182678</strain>
    </source>
</reference>
<dbReference type="GO" id="GO:0051213">
    <property type="term" value="F:dioxygenase activity"/>
    <property type="evidence" value="ECO:0007669"/>
    <property type="project" value="UniProtKB-KW"/>
</dbReference>
<sequence length="87" mass="9620">MAMALAEPANRAAFREDESAYLDRFGLSPRERAAVQDRNWEEMVRLGGNLFFILKISAIDPVPITAIGAAQAGMAHDDFLKQRLGKT</sequence>